<protein>
    <submittedName>
        <fullName evidence="2">Uncharacterized protein</fullName>
    </submittedName>
</protein>
<feature type="region of interest" description="Disordered" evidence="1">
    <location>
        <begin position="35"/>
        <end position="72"/>
    </location>
</feature>
<proteinExistence type="predicted"/>
<organism evidence="2 3">
    <name type="scientific">Stephania cephalantha</name>
    <dbReference type="NCBI Taxonomy" id="152367"/>
    <lineage>
        <taxon>Eukaryota</taxon>
        <taxon>Viridiplantae</taxon>
        <taxon>Streptophyta</taxon>
        <taxon>Embryophyta</taxon>
        <taxon>Tracheophyta</taxon>
        <taxon>Spermatophyta</taxon>
        <taxon>Magnoliopsida</taxon>
        <taxon>Ranunculales</taxon>
        <taxon>Menispermaceae</taxon>
        <taxon>Menispermoideae</taxon>
        <taxon>Cissampelideae</taxon>
        <taxon>Stephania</taxon>
    </lineage>
</organism>
<keyword evidence="3" id="KW-1185">Reference proteome</keyword>
<sequence length="72" mass="8373">MRYLLAVIRRRTICLELRAAQWVEKETTDQVNIQQLSTNRNSPRQRFSSQQLPSVGFSNSKHDNCLQKPITA</sequence>
<gene>
    <name evidence="2" type="ORF">Scep_025949</name>
</gene>
<evidence type="ECO:0000256" key="1">
    <source>
        <dbReference type="SAM" id="MobiDB-lite"/>
    </source>
</evidence>
<accession>A0AAP0EJ66</accession>
<reference evidence="2 3" key="1">
    <citation type="submission" date="2024-01" db="EMBL/GenBank/DDBJ databases">
        <title>Genome assemblies of Stephania.</title>
        <authorList>
            <person name="Yang L."/>
        </authorList>
    </citation>
    <scope>NUCLEOTIDE SEQUENCE [LARGE SCALE GENOMIC DNA]</scope>
    <source>
        <strain evidence="2">JXDWG</strain>
        <tissue evidence="2">Leaf</tissue>
    </source>
</reference>
<evidence type="ECO:0000313" key="2">
    <source>
        <dbReference type="EMBL" id="KAK9094480.1"/>
    </source>
</evidence>
<feature type="compositionally biased region" description="Polar residues" evidence="1">
    <location>
        <begin position="35"/>
        <end position="59"/>
    </location>
</feature>
<name>A0AAP0EJ66_9MAGN</name>
<comment type="caution">
    <text evidence="2">The sequence shown here is derived from an EMBL/GenBank/DDBJ whole genome shotgun (WGS) entry which is preliminary data.</text>
</comment>
<dbReference type="EMBL" id="JBBNAG010000011">
    <property type="protein sequence ID" value="KAK9094480.1"/>
    <property type="molecule type" value="Genomic_DNA"/>
</dbReference>
<dbReference type="Proteomes" id="UP001419268">
    <property type="component" value="Unassembled WGS sequence"/>
</dbReference>
<evidence type="ECO:0000313" key="3">
    <source>
        <dbReference type="Proteomes" id="UP001419268"/>
    </source>
</evidence>
<dbReference type="AlphaFoldDB" id="A0AAP0EJ66"/>